<dbReference type="GO" id="GO:0008146">
    <property type="term" value="F:sulfotransferase activity"/>
    <property type="evidence" value="ECO:0007669"/>
    <property type="project" value="InterPro"/>
</dbReference>
<accession>A0A9W6ZJQ7</accession>
<gene>
    <name evidence="4" type="ORF">TL16_g01591</name>
</gene>
<dbReference type="Proteomes" id="UP001162640">
    <property type="component" value="Unassembled WGS sequence"/>
</dbReference>
<dbReference type="Pfam" id="PF00685">
    <property type="entry name" value="Sulfotransfer_1"/>
    <property type="match status" value="1"/>
</dbReference>
<evidence type="ECO:0000256" key="2">
    <source>
        <dbReference type="ARBA" id="ARBA00022679"/>
    </source>
</evidence>
<dbReference type="EMBL" id="BLQM01000036">
    <property type="protein sequence ID" value="GMH54036.1"/>
    <property type="molecule type" value="Genomic_DNA"/>
</dbReference>
<feature type="domain" description="Sulfotransferase" evidence="3">
    <location>
        <begin position="81"/>
        <end position="358"/>
    </location>
</feature>
<name>A0A9W6ZJQ7_9STRA</name>
<organism evidence="4 5">
    <name type="scientific">Triparma laevis f. inornata</name>
    <dbReference type="NCBI Taxonomy" id="1714386"/>
    <lineage>
        <taxon>Eukaryota</taxon>
        <taxon>Sar</taxon>
        <taxon>Stramenopiles</taxon>
        <taxon>Ochrophyta</taxon>
        <taxon>Bolidophyceae</taxon>
        <taxon>Parmales</taxon>
        <taxon>Triparmaceae</taxon>
        <taxon>Triparma</taxon>
    </lineage>
</organism>
<keyword evidence="2" id="KW-0808">Transferase</keyword>
<dbReference type="InterPro" id="IPR027417">
    <property type="entry name" value="P-loop_NTPase"/>
</dbReference>
<evidence type="ECO:0000313" key="5">
    <source>
        <dbReference type="Proteomes" id="UP001162640"/>
    </source>
</evidence>
<dbReference type="AlphaFoldDB" id="A0A9W6ZJQ7"/>
<dbReference type="PANTHER" id="PTHR11783">
    <property type="entry name" value="SULFOTRANSFERASE SULT"/>
    <property type="match status" value="1"/>
</dbReference>
<protein>
    <recommendedName>
        <fullName evidence="3">Sulfotransferase domain-containing protein</fullName>
    </recommendedName>
</protein>
<evidence type="ECO:0000256" key="1">
    <source>
        <dbReference type="ARBA" id="ARBA00005771"/>
    </source>
</evidence>
<comment type="similarity">
    <text evidence="1">Belongs to the sulfotransferase 1 family.</text>
</comment>
<proteinExistence type="inferred from homology"/>
<reference evidence="5" key="1">
    <citation type="journal article" date="2023" name="Commun. Biol.">
        <title>Genome analysis of Parmales, the sister group of diatoms, reveals the evolutionary specialization of diatoms from phago-mixotrophs to photoautotrophs.</title>
        <authorList>
            <person name="Ban H."/>
            <person name="Sato S."/>
            <person name="Yoshikawa S."/>
            <person name="Yamada K."/>
            <person name="Nakamura Y."/>
            <person name="Ichinomiya M."/>
            <person name="Sato N."/>
            <person name="Blanc-Mathieu R."/>
            <person name="Endo H."/>
            <person name="Kuwata A."/>
            <person name="Ogata H."/>
        </authorList>
    </citation>
    <scope>NUCLEOTIDE SEQUENCE [LARGE SCALE GENOMIC DNA]</scope>
</reference>
<evidence type="ECO:0000259" key="3">
    <source>
        <dbReference type="Pfam" id="PF00685"/>
    </source>
</evidence>
<comment type="caution">
    <text evidence="4">The sequence shown here is derived from an EMBL/GenBank/DDBJ whole genome shotgun (WGS) entry which is preliminary data.</text>
</comment>
<evidence type="ECO:0000313" key="4">
    <source>
        <dbReference type="EMBL" id="GMH54036.1"/>
    </source>
</evidence>
<dbReference type="SUPFAM" id="SSF52540">
    <property type="entry name" value="P-loop containing nucleoside triphosphate hydrolases"/>
    <property type="match status" value="1"/>
</dbReference>
<dbReference type="InterPro" id="IPR000863">
    <property type="entry name" value="Sulfotransferase_dom"/>
</dbReference>
<sequence length="409" mass="44762">MSSFAKMLPETEIVDLEGGGAVDNQITEDLPDDDALFAPYTYSRSLAKPTLSKSAKGFTPFPSSIDQSVLDEITKTFKPRDSDIWIVSYPKSGTTWGAEILSQVITGESNSAPLGGGIALGLTSEEHVLWLEALCGKGVAEEVIASINAMPSDKPRLFKSHAPLEFIKLWTTSKSKVVYLARNPKDVCVSMWHHSRSKKTFNYEGPFNHFLNQIFLPGRAESGSWWSHVGTYFATENWQAVVENDDDDDPAPRLFCLWYEQMLRAPAEGVQGIAEFVGKSVSMVKAEEIAQACSFSSMKKSEISMGVQGCSIQQDGGGEGDVNNFASSQIRKGGAGNWKDYFTVRQNERFDKIHQRQLDCGNTAGLGHNLMIDFGDEVKGADSQMNRMIELLEGDRGVGGDGEGGCVIN</sequence>
<dbReference type="Gene3D" id="3.40.50.300">
    <property type="entry name" value="P-loop containing nucleotide triphosphate hydrolases"/>
    <property type="match status" value="1"/>
</dbReference>